<dbReference type="Pfam" id="PF01451">
    <property type="entry name" value="LMWPc"/>
    <property type="match status" value="1"/>
</dbReference>
<gene>
    <name evidence="3" type="ORF">SAMN02745126_01871</name>
</gene>
<dbReference type="GO" id="GO:0046685">
    <property type="term" value="P:response to arsenic-containing substance"/>
    <property type="evidence" value="ECO:0007669"/>
    <property type="project" value="UniProtKB-KW"/>
</dbReference>
<proteinExistence type="predicted"/>
<dbReference type="STRING" id="225324.SAMN02745126_01871"/>
<protein>
    <submittedName>
        <fullName evidence="3">Protein-tyrosine-phosphatase</fullName>
    </submittedName>
</protein>
<dbReference type="InterPro" id="IPR023485">
    <property type="entry name" value="Ptyr_pPase"/>
</dbReference>
<dbReference type="InterPro" id="IPR036196">
    <property type="entry name" value="Ptyr_pPase_sf"/>
</dbReference>
<dbReference type="SMART" id="SM00226">
    <property type="entry name" value="LMWPc"/>
    <property type="match status" value="1"/>
</dbReference>
<dbReference type="Gene3D" id="3.40.50.2300">
    <property type="match status" value="1"/>
</dbReference>
<organism evidence="3 4">
    <name type="scientific">Enhydrobacter aerosaccus</name>
    <dbReference type="NCBI Taxonomy" id="225324"/>
    <lineage>
        <taxon>Bacteria</taxon>
        <taxon>Pseudomonadati</taxon>
        <taxon>Pseudomonadota</taxon>
        <taxon>Alphaproteobacteria</taxon>
        <taxon>Hyphomicrobiales</taxon>
        <taxon>Enhydrobacter</taxon>
    </lineage>
</organism>
<name>A0A1T4MMA4_9HYPH</name>
<evidence type="ECO:0000259" key="2">
    <source>
        <dbReference type="SMART" id="SM00226"/>
    </source>
</evidence>
<dbReference type="EMBL" id="FUWJ01000002">
    <property type="protein sequence ID" value="SJZ67904.1"/>
    <property type="molecule type" value="Genomic_DNA"/>
</dbReference>
<dbReference type="PANTHER" id="PTHR43428">
    <property type="entry name" value="ARSENATE REDUCTASE"/>
    <property type="match status" value="1"/>
</dbReference>
<dbReference type="PANTHER" id="PTHR43428:SF1">
    <property type="entry name" value="ARSENATE REDUCTASE"/>
    <property type="match status" value="1"/>
</dbReference>
<keyword evidence="4" id="KW-1185">Reference proteome</keyword>
<evidence type="ECO:0000256" key="1">
    <source>
        <dbReference type="ARBA" id="ARBA00022849"/>
    </source>
</evidence>
<dbReference type="Proteomes" id="UP000190092">
    <property type="component" value="Unassembled WGS sequence"/>
</dbReference>
<dbReference type="CDD" id="cd16345">
    <property type="entry name" value="LMWP_ArsC"/>
    <property type="match status" value="1"/>
</dbReference>
<dbReference type="OrthoDB" id="9799372at2"/>
<feature type="domain" description="Phosphotyrosine protein phosphatase I" evidence="2">
    <location>
        <begin position="8"/>
        <end position="143"/>
    </location>
</feature>
<reference evidence="4" key="1">
    <citation type="submission" date="2017-02" db="EMBL/GenBank/DDBJ databases">
        <authorList>
            <person name="Varghese N."/>
            <person name="Submissions S."/>
        </authorList>
    </citation>
    <scope>NUCLEOTIDE SEQUENCE [LARGE SCALE GENOMIC DNA]</scope>
    <source>
        <strain evidence="4">ATCC 27094</strain>
    </source>
</reference>
<accession>A0A1T4MMA4</accession>
<dbReference type="RefSeq" id="WP_085933611.1">
    <property type="nucleotide sequence ID" value="NZ_FUWJ01000002.1"/>
</dbReference>
<evidence type="ECO:0000313" key="4">
    <source>
        <dbReference type="Proteomes" id="UP000190092"/>
    </source>
</evidence>
<evidence type="ECO:0000313" key="3">
    <source>
        <dbReference type="EMBL" id="SJZ67904.1"/>
    </source>
</evidence>
<dbReference type="AlphaFoldDB" id="A0A1T4MMA4"/>
<keyword evidence="1" id="KW-0059">Arsenical resistance</keyword>
<sequence length="149" mass="16433">MVRSGLPGSLLFACTHNSIRSPMAEALARRLYGNAAYIDSVGVHATELDSFAAAVLDEVGIDYRHHHAKTFDDVEPSSFEVIVSLSPEAHHSALEFTRSSATDVEYWPVPDPSAVEGSRETRLDAYRRVRDVLLDHLKTRFGTPRGPSL</sequence>
<dbReference type="SUPFAM" id="SSF52788">
    <property type="entry name" value="Phosphotyrosine protein phosphatases I"/>
    <property type="match status" value="1"/>
</dbReference>